<dbReference type="Pfam" id="PF04542">
    <property type="entry name" value="Sigma70_r2"/>
    <property type="match status" value="1"/>
</dbReference>
<evidence type="ECO:0000256" key="4">
    <source>
        <dbReference type="ARBA" id="ARBA00023163"/>
    </source>
</evidence>
<dbReference type="Proteomes" id="UP000191055">
    <property type="component" value="Unassembled WGS sequence"/>
</dbReference>
<evidence type="ECO:0000313" key="8">
    <source>
        <dbReference type="Proteomes" id="UP000191055"/>
    </source>
</evidence>
<evidence type="ECO:0000256" key="3">
    <source>
        <dbReference type="ARBA" id="ARBA00023082"/>
    </source>
</evidence>
<organism evidence="7 8">
    <name type="scientific">Alkalitalea saponilacus</name>
    <dbReference type="NCBI Taxonomy" id="889453"/>
    <lineage>
        <taxon>Bacteria</taxon>
        <taxon>Pseudomonadati</taxon>
        <taxon>Bacteroidota</taxon>
        <taxon>Bacteroidia</taxon>
        <taxon>Marinilabiliales</taxon>
        <taxon>Marinilabiliaceae</taxon>
        <taxon>Alkalitalea</taxon>
    </lineage>
</organism>
<dbReference type="OrthoDB" id="9782991at2"/>
<dbReference type="NCBIfam" id="TIGR02985">
    <property type="entry name" value="Sig70_bacteroi1"/>
    <property type="match status" value="1"/>
</dbReference>
<protein>
    <submittedName>
        <fullName evidence="7">RNA polymerase sigma-70 factor, ECF subfamily</fullName>
    </submittedName>
</protein>
<reference evidence="7 8" key="1">
    <citation type="submission" date="2017-02" db="EMBL/GenBank/DDBJ databases">
        <authorList>
            <person name="Peterson S.W."/>
        </authorList>
    </citation>
    <scope>NUCLEOTIDE SEQUENCE [LARGE SCALE GENOMIC DNA]</scope>
    <source>
        <strain evidence="7 8">DSM 24412</strain>
    </source>
</reference>
<dbReference type="NCBIfam" id="TIGR02937">
    <property type="entry name" value="sigma70-ECF"/>
    <property type="match status" value="1"/>
</dbReference>
<dbReference type="InterPro" id="IPR014284">
    <property type="entry name" value="RNA_pol_sigma-70_dom"/>
</dbReference>
<dbReference type="InterPro" id="IPR013324">
    <property type="entry name" value="RNA_pol_sigma_r3/r4-like"/>
</dbReference>
<keyword evidence="4" id="KW-0804">Transcription</keyword>
<feature type="domain" description="RNA polymerase sigma-70 region 2" evidence="5">
    <location>
        <begin position="28"/>
        <end position="93"/>
    </location>
</feature>
<evidence type="ECO:0000256" key="2">
    <source>
        <dbReference type="ARBA" id="ARBA00023015"/>
    </source>
</evidence>
<dbReference type="GO" id="GO:0003677">
    <property type="term" value="F:DNA binding"/>
    <property type="evidence" value="ECO:0007669"/>
    <property type="project" value="InterPro"/>
</dbReference>
<accession>A0A1T5GA33</accession>
<dbReference type="GO" id="GO:0006352">
    <property type="term" value="P:DNA-templated transcription initiation"/>
    <property type="evidence" value="ECO:0007669"/>
    <property type="project" value="InterPro"/>
</dbReference>
<dbReference type="GO" id="GO:0016987">
    <property type="term" value="F:sigma factor activity"/>
    <property type="evidence" value="ECO:0007669"/>
    <property type="project" value="UniProtKB-KW"/>
</dbReference>
<dbReference type="RefSeq" id="WP_079557534.1">
    <property type="nucleotide sequence ID" value="NZ_CP021904.1"/>
</dbReference>
<dbReference type="SUPFAM" id="SSF88946">
    <property type="entry name" value="Sigma2 domain of RNA polymerase sigma factors"/>
    <property type="match status" value="1"/>
</dbReference>
<name>A0A1T5GA33_9BACT</name>
<dbReference type="Gene3D" id="1.10.10.10">
    <property type="entry name" value="Winged helix-like DNA-binding domain superfamily/Winged helix DNA-binding domain"/>
    <property type="match status" value="1"/>
</dbReference>
<dbReference type="KEGG" id="asx:CDL62_01425"/>
<dbReference type="InterPro" id="IPR036388">
    <property type="entry name" value="WH-like_DNA-bd_sf"/>
</dbReference>
<sequence length="204" mass="24045">MSTNGQTKEETFLLNGLMRGEESFYRRLFDLYYKQLVIFANRILNDDDQSRNVVQDVFVMIFDKRSELNIHTSLKAHLYQTVKNRCLNIVKRDKIIHEHHQNILSRSNHFIEPSENLEYTELEEKINNTINSLPDQCQRIFKMSRFEGHSNQDIADQLDISKRTVETQISKALKKLREELSKSQMLPPILAVLFCLMQPSLMLI</sequence>
<gene>
    <name evidence="7" type="ORF">SAMN03080601_01786</name>
</gene>
<dbReference type="EMBL" id="FUYV01000009">
    <property type="protein sequence ID" value="SKC05202.1"/>
    <property type="molecule type" value="Genomic_DNA"/>
</dbReference>
<evidence type="ECO:0000256" key="1">
    <source>
        <dbReference type="ARBA" id="ARBA00010641"/>
    </source>
</evidence>
<dbReference type="InterPro" id="IPR014327">
    <property type="entry name" value="RNA_pol_sigma70_bacteroid"/>
</dbReference>
<keyword evidence="3" id="KW-0731">Sigma factor</keyword>
<dbReference type="InterPro" id="IPR013325">
    <property type="entry name" value="RNA_pol_sigma_r2"/>
</dbReference>
<dbReference type="PANTHER" id="PTHR43133">
    <property type="entry name" value="RNA POLYMERASE ECF-TYPE SIGMA FACTO"/>
    <property type="match status" value="1"/>
</dbReference>
<dbReference type="Gene3D" id="1.10.1740.10">
    <property type="match status" value="1"/>
</dbReference>
<keyword evidence="8" id="KW-1185">Reference proteome</keyword>
<dbReference type="SUPFAM" id="SSF88659">
    <property type="entry name" value="Sigma3 and sigma4 domains of RNA polymerase sigma factors"/>
    <property type="match status" value="1"/>
</dbReference>
<feature type="domain" description="RNA polymerase sigma factor 70 region 4 type 2" evidence="6">
    <location>
        <begin position="125"/>
        <end position="176"/>
    </location>
</feature>
<proteinExistence type="inferred from homology"/>
<dbReference type="Pfam" id="PF08281">
    <property type="entry name" value="Sigma70_r4_2"/>
    <property type="match status" value="1"/>
</dbReference>
<dbReference type="STRING" id="889453.SAMN03080601_01786"/>
<comment type="similarity">
    <text evidence="1">Belongs to the sigma-70 factor family. ECF subfamily.</text>
</comment>
<evidence type="ECO:0000313" key="7">
    <source>
        <dbReference type="EMBL" id="SKC05202.1"/>
    </source>
</evidence>
<dbReference type="PANTHER" id="PTHR43133:SF46">
    <property type="entry name" value="RNA POLYMERASE SIGMA-70 FACTOR ECF SUBFAMILY"/>
    <property type="match status" value="1"/>
</dbReference>
<evidence type="ECO:0000259" key="5">
    <source>
        <dbReference type="Pfam" id="PF04542"/>
    </source>
</evidence>
<dbReference type="InterPro" id="IPR007627">
    <property type="entry name" value="RNA_pol_sigma70_r2"/>
</dbReference>
<keyword evidence="2" id="KW-0805">Transcription regulation</keyword>
<dbReference type="InterPro" id="IPR013249">
    <property type="entry name" value="RNA_pol_sigma70_r4_t2"/>
</dbReference>
<evidence type="ECO:0000259" key="6">
    <source>
        <dbReference type="Pfam" id="PF08281"/>
    </source>
</evidence>
<dbReference type="InterPro" id="IPR039425">
    <property type="entry name" value="RNA_pol_sigma-70-like"/>
</dbReference>
<dbReference type="CDD" id="cd06171">
    <property type="entry name" value="Sigma70_r4"/>
    <property type="match status" value="1"/>
</dbReference>
<dbReference type="AlphaFoldDB" id="A0A1T5GA33"/>